<dbReference type="Pfam" id="PF19295">
    <property type="entry name" value="SufBD_N"/>
    <property type="match status" value="1"/>
</dbReference>
<feature type="domain" description="SUF system FeS cluster assembly SufBD N-terminal" evidence="3">
    <location>
        <begin position="153"/>
        <end position="214"/>
    </location>
</feature>
<dbReference type="Proteomes" id="UP001597104">
    <property type="component" value="Unassembled WGS sequence"/>
</dbReference>
<feature type="domain" description="SUF system FeS cluster assembly SufBD core" evidence="2">
    <location>
        <begin position="217"/>
        <end position="451"/>
    </location>
</feature>
<name>A0ABW3EEB8_9LACO</name>
<evidence type="ECO:0000313" key="4">
    <source>
        <dbReference type="EMBL" id="MFD0897705.1"/>
    </source>
</evidence>
<evidence type="ECO:0000259" key="3">
    <source>
        <dbReference type="Pfam" id="PF19295"/>
    </source>
</evidence>
<dbReference type="InterPro" id="IPR010231">
    <property type="entry name" value="SUF_FeS_clus_asmbl_SufB"/>
</dbReference>
<evidence type="ECO:0000259" key="2">
    <source>
        <dbReference type="Pfam" id="PF01458"/>
    </source>
</evidence>
<dbReference type="InterPro" id="IPR000825">
    <property type="entry name" value="SUF_FeS_clus_asmbl_SufBD_core"/>
</dbReference>
<protein>
    <submittedName>
        <fullName evidence="4">Fe-S cluster assembly protein SufB</fullName>
    </submittedName>
</protein>
<dbReference type="EMBL" id="JBHTIO010000038">
    <property type="protein sequence ID" value="MFD0897705.1"/>
    <property type="molecule type" value="Genomic_DNA"/>
</dbReference>
<dbReference type="InterPro" id="IPR045595">
    <property type="entry name" value="SufBD_N"/>
</dbReference>
<dbReference type="InterPro" id="IPR055346">
    <property type="entry name" value="Fe-S_cluster_assembly_SufBD"/>
</dbReference>
<comment type="caution">
    <text evidence="4">The sequence shown here is derived from an EMBL/GenBank/DDBJ whole genome shotgun (WGS) entry which is preliminary data.</text>
</comment>
<dbReference type="NCBIfam" id="TIGR01980">
    <property type="entry name" value="sufB"/>
    <property type="match status" value="1"/>
</dbReference>
<dbReference type="InterPro" id="IPR037284">
    <property type="entry name" value="SUF_FeS_clus_asmbl_SufBD_sf"/>
</dbReference>
<dbReference type="PANTHER" id="PTHR30508:SF1">
    <property type="entry name" value="UPF0051 PROTEIN ABCI8, CHLOROPLASTIC-RELATED"/>
    <property type="match status" value="1"/>
</dbReference>
<accession>A0ABW3EEB8</accession>
<sequence length="480" mass="53961">MPETENTKNNAAIANSVDELGLDKDYDFGFHDDVTPVFSTGHGLTEEVVRSISREKKEPKWMLDYRLKAYELYKKLPMPAYGPDLTKLDLDNMLYYQKATDKKYRDWEDVPEDIKNTFDRLGVPEAERKYLAGSSAQYESEVVYHNMRDEFNKLGIIFTDTDTALKEYPELFRKWFGKLVKPADNKFAALNSAVWSGGSFIYVPKGVKTDVPIQSYFRLNAENSGQFERTLIIVDEGASVQYVEGCTAPNYSSDSLHAAVVEVFAQKDAYMRYTTIQNWSNNVYSLETKRAQAMENATMEWVDGNLGSKITMKYPSVYLDGEGATGTMLSIAVAGHNVDQDAGARMIHNAKNTSSSIVSKSISKDGGAVDYRGTVRFGRHSDGSKAHIECDTIIMDEQSSSDTVPYNEILNGNVSMEHEAKVSKISEEQLYYLMSRGISEAKATEMIIMGFVEPFTKELPMEYAVELNRLIGYEMEGTVG</sequence>
<evidence type="ECO:0000313" key="5">
    <source>
        <dbReference type="Proteomes" id="UP001597104"/>
    </source>
</evidence>
<proteinExistence type="inferred from homology"/>
<keyword evidence="5" id="KW-1185">Reference proteome</keyword>
<organism evidence="4 5">
    <name type="scientific">Loigolactobacillus binensis</name>
    <dbReference type="NCBI Taxonomy" id="2559922"/>
    <lineage>
        <taxon>Bacteria</taxon>
        <taxon>Bacillati</taxon>
        <taxon>Bacillota</taxon>
        <taxon>Bacilli</taxon>
        <taxon>Lactobacillales</taxon>
        <taxon>Lactobacillaceae</taxon>
        <taxon>Loigolactobacillus</taxon>
    </lineage>
</organism>
<dbReference type="SUPFAM" id="SSF101960">
    <property type="entry name" value="Stabilizer of iron transporter SufD"/>
    <property type="match status" value="1"/>
</dbReference>
<comment type="similarity">
    <text evidence="1">Belongs to the iron-sulfur cluster assembly SufBD family.</text>
</comment>
<gene>
    <name evidence="4" type="primary">sufB</name>
    <name evidence="4" type="ORF">ACFQZ7_08130</name>
</gene>
<dbReference type="RefSeq" id="WP_137637926.1">
    <property type="nucleotide sequence ID" value="NZ_BJDN01000014.1"/>
</dbReference>
<dbReference type="Pfam" id="PF01458">
    <property type="entry name" value="SUFBD_core"/>
    <property type="match status" value="1"/>
</dbReference>
<evidence type="ECO:0000256" key="1">
    <source>
        <dbReference type="ARBA" id="ARBA00043967"/>
    </source>
</evidence>
<reference evidence="5" key="1">
    <citation type="journal article" date="2019" name="Int. J. Syst. Evol. Microbiol.">
        <title>The Global Catalogue of Microorganisms (GCM) 10K type strain sequencing project: providing services to taxonomists for standard genome sequencing and annotation.</title>
        <authorList>
            <consortium name="The Broad Institute Genomics Platform"/>
            <consortium name="The Broad Institute Genome Sequencing Center for Infectious Disease"/>
            <person name="Wu L."/>
            <person name="Ma J."/>
        </authorList>
    </citation>
    <scope>NUCLEOTIDE SEQUENCE [LARGE SCALE GENOMIC DNA]</scope>
    <source>
        <strain evidence="5">CCM 8925</strain>
    </source>
</reference>
<dbReference type="PANTHER" id="PTHR30508">
    <property type="entry name" value="FES CLUSTER ASSEMBLY PROTEIN SUF"/>
    <property type="match status" value="1"/>
</dbReference>